<dbReference type="Ensembl" id="ENSNPET00000013961.1">
    <property type="protein sequence ID" value="ENSNPEP00000013625.1"/>
    <property type="gene ID" value="ENSNPEG00000010186.1"/>
</dbReference>
<dbReference type="PRINTS" id="PR00722">
    <property type="entry name" value="CHYMOTRYPSIN"/>
</dbReference>
<evidence type="ECO:0000256" key="1">
    <source>
        <dbReference type="ARBA" id="ARBA00022670"/>
    </source>
</evidence>
<dbReference type="Pfam" id="PF00089">
    <property type="entry name" value="Trypsin"/>
    <property type="match status" value="1"/>
</dbReference>
<dbReference type="AlphaFoldDB" id="A0A8C6ZMU1"/>
<proteinExistence type="predicted"/>
<keyword evidence="1" id="KW-0645">Protease</keyword>
<feature type="domain" description="Peptidase S1" evidence="6">
    <location>
        <begin position="32"/>
        <end position="254"/>
    </location>
</feature>
<dbReference type="PROSITE" id="PS50240">
    <property type="entry name" value="TRYPSIN_DOM"/>
    <property type="match status" value="1"/>
</dbReference>
<dbReference type="SUPFAM" id="SSF50494">
    <property type="entry name" value="Trypsin-like serine proteases"/>
    <property type="match status" value="1"/>
</dbReference>
<keyword evidence="2" id="KW-0378">Hydrolase</keyword>
<dbReference type="GO" id="GO:0006508">
    <property type="term" value="P:proteolysis"/>
    <property type="evidence" value="ECO:0007669"/>
    <property type="project" value="UniProtKB-KW"/>
</dbReference>
<name>A0A8C6ZMU1_NOTPE</name>
<keyword evidence="8" id="KW-1185">Reference proteome</keyword>
<evidence type="ECO:0000313" key="7">
    <source>
        <dbReference type="Ensembl" id="ENSNPEP00000013625.1"/>
    </source>
</evidence>
<dbReference type="SMART" id="SM00020">
    <property type="entry name" value="Tryp_SPc"/>
    <property type="match status" value="1"/>
</dbReference>
<evidence type="ECO:0000259" key="6">
    <source>
        <dbReference type="PROSITE" id="PS50240"/>
    </source>
</evidence>
<evidence type="ECO:0000256" key="5">
    <source>
        <dbReference type="SAM" id="MobiDB-lite"/>
    </source>
</evidence>
<dbReference type="FunFam" id="2.40.10.10:FF:000007">
    <property type="entry name" value="Transmembrane serine protease 7"/>
    <property type="match status" value="1"/>
</dbReference>
<organism evidence="7 8">
    <name type="scientific">Nothoprocta perdicaria</name>
    <name type="common">Chilean tinamou</name>
    <name type="synonym">Crypturus perdicarius</name>
    <dbReference type="NCBI Taxonomy" id="30464"/>
    <lineage>
        <taxon>Eukaryota</taxon>
        <taxon>Metazoa</taxon>
        <taxon>Chordata</taxon>
        <taxon>Craniata</taxon>
        <taxon>Vertebrata</taxon>
        <taxon>Euteleostomi</taxon>
        <taxon>Archelosauria</taxon>
        <taxon>Archosauria</taxon>
        <taxon>Dinosauria</taxon>
        <taxon>Saurischia</taxon>
        <taxon>Theropoda</taxon>
        <taxon>Coelurosauria</taxon>
        <taxon>Aves</taxon>
        <taxon>Palaeognathae</taxon>
        <taxon>Tinamiformes</taxon>
        <taxon>Tinamidae</taxon>
        <taxon>Nothoprocta</taxon>
    </lineage>
</organism>
<dbReference type="InterPro" id="IPR009003">
    <property type="entry name" value="Peptidase_S1_PA"/>
</dbReference>
<accession>A0A8C6ZMU1</accession>
<keyword evidence="3" id="KW-0720">Serine protease</keyword>
<dbReference type="InterPro" id="IPR001254">
    <property type="entry name" value="Trypsin_dom"/>
</dbReference>
<dbReference type="PANTHER" id="PTHR24252:SF17">
    <property type="entry name" value="SUPPRESSOR OF TUMORIGENICITY 14 PROTEIN HOMOLOG-RELATED"/>
    <property type="match status" value="1"/>
</dbReference>
<dbReference type="CDD" id="cd00190">
    <property type="entry name" value="Tryp_SPc"/>
    <property type="match status" value="1"/>
</dbReference>
<dbReference type="InterPro" id="IPR001314">
    <property type="entry name" value="Peptidase_S1A"/>
</dbReference>
<protein>
    <recommendedName>
        <fullName evidence="6">Peptidase S1 domain-containing protein</fullName>
    </recommendedName>
</protein>
<dbReference type="Proteomes" id="UP000694420">
    <property type="component" value="Unplaced"/>
</dbReference>
<evidence type="ECO:0000256" key="3">
    <source>
        <dbReference type="ARBA" id="ARBA00022825"/>
    </source>
</evidence>
<reference evidence="7" key="1">
    <citation type="submission" date="2025-08" db="UniProtKB">
        <authorList>
            <consortium name="Ensembl"/>
        </authorList>
    </citation>
    <scope>IDENTIFICATION</scope>
</reference>
<dbReference type="Gene3D" id="2.40.10.10">
    <property type="entry name" value="Trypsin-like serine proteases"/>
    <property type="match status" value="3"/>
</dbReference>
<evidence type="ECO:0000256" key="4">
    <source>
        <dbReference type="ARBA" id="ARBA00023157"/>
    </source>
</evidence>
<evidence type="ECO:0000313" key="8">
    <source>
        <dbReference type="Proteomes" id="UP000694420"/>
    </source>
</evidence>
<feature type="region of interest" description="Disordered" evidence="5">
    <location>
        <begin position="168"/>
        <end position="207"/>
    </location>
</feature>
<dbReference type="GO" id="GO:0004252">
    <property type="term" value="F:serine-type endopeptidase activity"/>
    <property type="evidence" value="ECO:0007669"/>
    <property type="project" value="InterPro"/>
</dbReference>
<sequence length="255" mass="27384">MRTTAVSSPVRRAGALPFLDCGLRSYVKKSRIVGGQNSDEGEWPWQVSLHVKGQGHVCGASLISERWLVSAAYGDAKVWTAYVGLTDQGKRDGAKVQARAVKRVVAHPAFNDYTYDYDLAVLELQEPVAFSSVVKPICLPDATHNFPPGKDLWVTGWGRVQRAAARAAHGAHDVRGGPHGRRGCLPGRRSAPDIAGGAARSGGDSGGPLVSVESSGRMFLAGVVSWGEGCAQRNKPGVYTRLTKLRQWLREQTGL</sequence>
<reference evidence="7" key="2">
    <citation type="submission" date="2025-09" db="UniProtKB">
        <authorList>
            <consortium name="Ensembl"/>
        </authorList>
    </citation>
    <scope>IDENTIFICATION</scope>
</reference>
<dbReference type="PANTHER" id="PTHR24252">
    <property type="entry name" value="ACROSIN-RELATED"/>
    <property type="match status" value="1"/>
</dbReference>
<dbReference type="InterPro" id="IPR043504">
    <property type="entry name" value="Peptidase_S1_PA_chymotrypsin"/>
</dbReference>
<evidence type="ECO:0000256" key="2">
    <source>
        <dbReference type="ARBA" id="ARBA00022801"/>
    </source>
</evidence>
<keyword evidence="4" id="KW-1015">Disulfide bond</keyword>